<name>A0ABU7SGV6_9ACTN</name>
<dbReference type="InterPro" id="IPR009908">
    <property type="entry name" value="Methylamine_util_MauE"/>
</dbReference>
<feature type="transmembrane region" description="Helical" evidence="5">
    <location>
        <begin position="125"/>
        <end position="145"/>
    </location>
</feature>
<organism evidence="7 8">
    <name type="scientific">Plantactinospora veratri</name>
    <dbReference type="NCBI Taxonomy" id="1436122"/>
    <lineage>
        <taxon>Bacteria</taxon>
        <taxon>Bacillati</taxon>
        <taxon>Actinomycetota</taxon>
        <taxon>Actinomycetes</taxon>
        <taxon>Micromonosporales</taxon>
        <taxon>Micromonosporaceae</taxon>
        <taxon>Plantactinospora</taxon>
    </lineage>
</organism>
<dbReference type="Pfam" id="PF07291">
    <property type="entry name" value="MauE"/>
    <property type="match status" value="1"/>
</dbReference>
<evidence type="ECO:0000256" key="5">
    <source>
        <dbReference type="SAM" id="Phobius"/>
    </source>
</evidence>
<accession>A0ABU7SGV6</accession>
<evidence type="ECO:0000256" key="4">
    <source>
        <dbReference type="ARBA" id="ARBA00023136"/>
    </source>
</evidence>
<evidence type="ECO:0000256" key="3">
    <source>
        <dbReference type="ARBA" id="ARBA00022989"/>
    </source>
</evidence>
<comment type="subcellular location">
    <subcellularLocation>
        <location evidence="1">Membrane</location>
        <topology evidence="1">Multi-pass membrane protein</topology>
    </subcellularLocation>
</comment>
<keyword evidence="8" id="KW-1185">Reference proteome</keyword>
<reference evidence="7 8" key="1">
    <citation type="submission" date="2024-01" db="EMBL/GenBank/DDBJ databases">
        <title>Genome insights into Plantactinospora veratri sp. nov.</title>
        <authorList>
            <person name="Wang L."/>
        </authorList>
    </citation>
    <scope>NUCLEOTIDE SEQUENCE [LARGE SCALE GENOMIC DNA]</scope>
    <source>
        <strain evidence="7 8">NEAU-FHS4</strain>
    </source>
</reference>
<dbReference type="RefSeq" id="WP_331209415.1">
    <property type="nucleotide sequence ID" value="NZ_JAZGQL010000014.1"/>
</dbReference>
<comment type="caution">
    <text evidence="7">The sequence shown here is derived from an EMBL/GenBank/DDBJ whole genome shotgun (WGS) entry which is preliminary data.</text>
</comment>
<evidence type="ECO:0000256" key="2">
    <source>
        <dbReference type="ARBA" id="ARBA00022692"/>
    </source>
</evidence>
<feature type="domain" description="Methylamine utilisation protein MauE" evidence="6">
    <location>
        <begin position="6"/>
        <end position="136"/>
    </location>
</feature>
<keyword evidence="4 5" id="KW-0472">Membrane</keyword>
<evidence type="ECO:0000313" key="7">
    <source>
        <dbReference type="EMBL" id="MEE6309135.1"/>
    </source>
</evidence>
<sequence>MSSVLAYLSLVCRGTVVVVFALSSVGKLRSRAAYARFRRSTRLLTGLPEEPAAALARLVVAGEVAVALTAAAGPLSSAGLGLAGVLLCGFTWALVRSPESGQALECECFGSSVSATRRTAIARNLLLLGVVAGGLLSTRSAAGAVSMRWDATLVCVVGAVALAVLITRLHEITSLFTARL</sequence>
<feature type="transmembrane region" description="Helical" evidence="5">
    <location>
        <begin position="6"/>
        <end position="30"/>
    </location>
</feature>
<gene>
    <name evidence="7" type="ORF">V1634_20050</name>
</gene>
<evidence type="ECO:0000313" key="8">
    <source>
        <dbReference type="Proteomes" id="UP001339911"/>
    </source>
</evidence>
<proteinExistence type="predicted"/>
<dbReference type="Proteomes" id="UP001339911">
    <property type="component" value="Unassembled WGS sequence"/>
</dbReference>
<keyword evidence="3 5" id="KW-1133">Transmembrane helix</keyword>
<feature type="transmembrane region" description="Helical" evidence="5">
    <location>
        <begin position="151"/>
        <end position="169"/>
    </location>
</feature>
<protein>
    <submittedName>
        <fullName evidence="7">MauE/DoxX family redox-associated membrane protein</fullName>
    </submittedName>
</protein>
<evidence type="ECO:0000259" key="6">
    <source>
        <dbReference type="Pfam" id="PF07291"/>
    </source>
</evidence>
<dbReference type="EMBL" id="JAZGQL010000014">
    <property type="protein sequence ID" value="MEE6309135.1"/>
    <property type="molecule type" value="Genomic_DNA"/>
</dbReference>
<keyword evidence="2 5" id="KW-0812">Transmembrane</keyword>
<evidence type="ECO:0000256" key="1">
    <source>
        <dbReference type="ARBA" id="ARBA00004141"/>
    </source>
</evidence>